<evidence type="ECO:0000313" key="3">
    <source>
        <dbReference type="EMBL" id="CAH0723977.1"/>
    </source>
</evidence>
<feature type="domain" description="TOG" evidence="2">
    <location>
        <begin position="516"/>
        <end position="746"/>
    </location>
</feature>
<dbReference type="EMBL" id="OV170224">
    <property type="protein sequence ID" value="CAH0723977.1"/>
    <property type="molecule type" value="Genomic_DNA"/>
</dbReference>
<dbReference type="InterPro" id="IPR011989">
    <property type="entry name" value="ARM-like"/>
</dbReference>
<dbReference type="OrthoDB" id="63891at2759"/>
<dbReference type="GO" id="GO:0000226">
    <property type="term" value="P:microtubule cytoskeleton organization"/>
    <property type="evidence" value="ECO:0007669"/>
    <property type="project" value="UniProtKB-ARBA"/>
</dbReference>
<sequence>MDEEVEDIVGDVKYTDSQKSMTTLAEYSLDFTDSSSDKNNSSGKDTYIIACDSDDGDKTFQLHKSESTINLMKTTNTLDDVKMNITNILEEDSKNCPANTIDWSASKSLHKCNVEIFTQTSKTIMELAQTDLQMNKHTDNLETQTSIISFTENKTVHYTIQVVDTKCKFNKQMKLSDQEMCNITQNTTLNNSQSLQDGSSECLDSEKACEDHSHCRHSSDEELIHLIEDDSKDNLLCNQKDIEYNSTEFNSDIEDDSLENIYQNNNESKANDSDTSEVPNSIDNDVEELYNKLSKSPLLLSPILSSEPIVRNFGILTPLTEETAQKKDSIVISPSEQTLTQNMDEETLFINNGVRIKMFSNFENDIEDNKLKLPPIINQSFPHNPHLNFIFSLQNQKAHLNPNEKQDDKSYDRWEICDKELASGESPLKTGKSVSIKSSKDPLRLPPIHLEGYFCNAVATNRSNIVTPNGQASCNESFDVISINGKIKELKLNTKRSRSKYGSRSVSPTSISSPEESRISDATERGCDALCCELLRKLRSSSWMEVTETLEDLPKALEKFWTTISESRIADLLRRVTGHIESPRTQVARSACNTLAEILKNTNYTKKPDFYEGISSLLTKTGSYNRPVRRAANVALDEIVCKVDITHAVTAICIYGVGHKNALVRSASARLLVVCCALAEGGRQILRARPPTAVAARKHALRSLAELLQDKNTETRKYAERLYAMLRPLQSFEAYFLADVDVELASRHMKKYDQLLLGNKQSR</sequence>
<reference evidence="3" key="1">
    <citation type="submission" date="2021-12" db="EMBL/GenBank/DDBJ databases">
        <authorList>
            <person name="Martin H S."/>
        </authorList>
    </citation>
    <scope>NUCLEOTIDE SEQUENCE</scope>
</reference>
<dbReference type="InterPro" id="IPR024395">
    <property type="entry name" value="CLASP_N_dom"/>
</dbReference>
<dbReference type="Gene3D" id="1.25.10.10">
    <property type="entry name" value="Leucine-rich Repeat Variant"/>
    <property type="match status" value="1"/>
</dbReference>
<dbReference type="Pfam" id="PF12348">
    <property type="entry name" value="CLASP_N"/>
    <property type="match status" value="1"/>
</dbReference>
<feature type="region of interest" description="Disordered" evidence="1">
    <location>
        <begin position="498"/>
        <end position="519"/>
    </location>
</feature>
<dbReference type="SUPFAM" id="SSF48371">
    <property type="entry name" value="ARM repeat"/>
    <property type="match status" value="1"/>
</dbReference>
<dbReference type="SMART" id="SM01349">
    <property type="entry name" value="TOG"/>
    <property type="match status" value="1"/>
</dbReference>
<feature type="compositionally biased region" description="Low complexity" evidence="1">
    <location>
        <begin position="503"/>
        <end position="514"/>
    </location>
</feature>
<gene>
    <name evidence="3" type="ORF">BINO364_LOCUS9742</name>
</gene>
<protein>
    <recommendedName>
        <fullName evidence="2">TOG domain-containing protein</fullName>
    </recommendedName>
</protein>
<dbReference type="Proteomes" id="UP000838878">
    <property type="component" value="Chromosome 4"/>
</dbReference>
<evidence type="ECO:0000313" key="4">
    <source>
        <dbReference type="Proteomes" id="UP000838878"/>
    </source>
</evidence>
<evidence type="ECO:0000259" key="2">
    <source>
        <dbReference type="SMART" id="SM01349"/>
    </source>
</evidence>
<dbReference type="InterPro" id="IPR016024">
    <property type="entry name" value="ARM-type_fold"/>
</dbReference>
<proteinExistence type="predicted"/>
<organism evidence="3 4">
    <name type="scientific">Brenthis ino</name>
    <name type="common">lesser marbled fritillary</name>
    <dbReference type="NCBI Taxonomy" id="405034"/>
    <lineage>
        <taxon>Eukaryota</taxon>
        <taxon>Metazoa</taxon>
        <taxon>Ecdysozoa</taxon>
        <taxon>Arthropoda</taxon>
        <taxon>Hexapoda</taxon>
        <taxon>Insecta</taxon>
        <taxon>Pterygota</taxon>
        <taxon>Neoptera</taxon>
        <taxon>Endopterygota</taxon>
        <taxon>Lepidoptera</taxon>
        <taxon>Glossata</taxon>
        <taxon>Ditrysia</taxon>
        <taxon>Papilionoidea</taxon>
        <taxon>Nymphalidae</taxon>
        <taxon>Heliconiinae</taxon>
        <taxon>Argynnini</taxon>
        <taxon>Brenthis</taxon>
    </lineage>
</organism>
<name>A0A8J9V2E3_9NEOP</name>
<accession>A0A8J9V2E3</accession>
<evidence type="ECO:0000256" key="1">
    <source>
        <dbReference type="SAM" id="MobiDB-lite"/>
    </source>
</evidence>
<dbReference type="AlphaFoldDB" id="A0A8J9V2E3"/>
<feature type="non-terminal residue" evidence="3">
    <location>
        <position position="763"/>
    </location>
</feature>
<dbReference type="InterPro" id="IPR034085">
    <property type="entry name" value="TOG"/>
</dbReference>
<keyword evidence="4" id="KW-1185">Reference proteome</keyword>